<dbReference type="EMBL" id="QEWP01000002">
    <property type="protein sequence ID" value="PWE00692.1"/>
    <property type="molecule type" value="Genomic_DNA"/>
</dbReference>
<organism evidence="2 3">
    <name type="scientific">Marinilabilia rubra</name>
    <dbReference type="NCBI Taxonomy" id="2162893"/>
    <lineage>
        <taxon>Bacteria</taxon>
        <taxon>Pseudomonadati</taxon>
        <taxon>Bacteroidota</taxon>
        <taxon>Bacteroidia</taxon>
        <taxon>Marinilabiliales</taxon>
        <taxon>Marinilabiliaceae</taxon>
        <taxon>Marinilabilia</taxon>
    </lineage>
</organism>
<name>A0A2U2BCA2_9BACT</name>
<comment type="caution">
    <text evidence="2">The sequence shown here is derived from an EMBL/GenBank/DDBJ whole genome shotgun (WGS) entry which is preliminary data.</text>
</comment>
<accession>A0A2U2BCA2</accession>
<reference evidence="2 3" key="1">
    <citation type="submission" date="2018-05" db="EMBL/GenBank/DDBJ databases">
        <title>Marinilabilia rubrum sp. nov., isolated from saltern sediment.</title>
        <authorList>
            <person name="Zhang R."/>
        </authorList>
    </citation>
    <scope>NUCLEOTIDE SEQUENCE [LARGE SCALE GENOMIC DNA]</scope>
    <source>
        <strain evidence="2 3">WTE16</strain>
    </source>
</reference>
<keyword evidence="3" id="KW-1185">Reference proteome</keyword>
<evidence type="ECO:0000259" key="1">
    <source>
        <dbReference type="Pfam" id="PF07484"/>
    </source>
</evidence>
<feature type="domain" description="Phage tail collar" evidence="1">
    <location>
        <begin position="35"/>
        <end position="91"/>
    </location>
</feature>
<dbReference type="Gene3D" id="3.90.1340.10">
    <property type="entry name" value="Phage tail collar domain"/>
    <property type="match status" value="1"/>
</dbReference>
<dbReference type="OrthoDB" id="9810174at2"/>
<gene>
    <name evidence="2" type="ORF">DDZ16_03610</name>
</gene>
<evidence type="ECO:0000313" key="3">
    <source>
        <dbReference type="Proteomes" id="UP000244956"/>
    </source>
</evidence>
<dbReference type="InterPro" id="IPR011083">
    <property type="entry name" value="Phage_tail_collar_dom"/>
</dbReference>
<sequence length="229" mass="24026">MKDVLLKKTLLAFCFIISLLFIGSPKATSQEGFVGEIRMFAGNFAPRGWAFCDGQLLLITEYTALFSILGTTYGGDGRTNFALPDLRGRAPIQAGQGPGLSYYPLGARTGRETISLTTLNLPSHSHLAQLEDATTNVNIKASSSTGTSSVPGQGGATTIAATGTGRTGGPELYNTENPDVELNTGSRQATINGTINVSNTGGSLPVSNVQPVIAIHYIICLNGIYPSRN</sequence>
<evidence type="ECO:0000313" key="2">
    <source>
        <dbReference type="EMBL" id="PWE00692.1"/>
    </source>
</evidence>
<dbReference type="RefSeq" id="WP_109263064.1">
    <property type="nucleotide sequence ID" value="NZ_QEWP01000002.1"/>
</dbReference>
<dbReference type="Pfam" id="PF07484">
    <property type="entry name" value="Collar"/>
    <property type="match status" value="1"/>
</dbReference>
<dbReference type="SUPFAM" id="SSF88874">
    <property type="entry name" value="Receptor-binding domain of short tail fibre protein gp12"/>
    <property type="match status" value="1"/>
</dbReference>
<proteinExistence type="predicted"/>
<dbReference type="Proteomes" id="UP000244956">
    <property type="component" value="Unassembled WGS sequence"/>
</dbReference>
<protein>
    <submittedName>
        <fullName evidence="2">Phage tail protein</fullName>
    </submittedName>
</protein>
<dbReference type="InterPro" id="IPR037053">
    <property type="entry name" value="Phage_tail_collar_dom_sf"/>
</dbReference>
<dbReference type="AlphaFoldDB" id="A0A2U2BCA2"/>